<organism evidence="2 3">
    <name type="scientific">Austropuccinia psidii MF-1</name>
    <dbReference type="NCBI Taxonomy" id="1389203"/>
    <lineage>
        <taxon>Eukaryota</taxon>
        <taxon>Fungi</taxon>
        <taxon>Dikarya</taxon>
        <taxon>Basidiomycota</taxon>
        <taxon>Pucciniomycotina</taxon>
        <taxon>Pucciniomycetes</taxon>
        <taxon>Pucciniales</taxon>
        <taxon>Sphaerophragmiaceae</taxon>
        <taxon>Austropuccinia</taxon>
    </lineage>
</organism>
<name>A0A9Q3GYL6_9BASI</name>
<evidence type="ECO:0000313" key="2">
    <source>
        <dbReference type="EMBL" id="MBW0484706.1"/>
    </source>
</evidence>
<evidence type="ECO:0000256" key="1">
    <source>
        <dbReference type="SAM" id="MobiDB-lite"/>
    </source>
</evidence>
<dbReference type="Proteomes" id="UP000765509">
    <property type="component" value="Unassembled WGS sequence"/>
</dbReference>
<reference evidence="2" key="1">
    <citation type="submission" date="2021-03" db="EMBL/GenBank/DDBJ databases">
        <title>Draft genome sequence of rust myrtle Austropuccinia psidii MF-1, a brazilian biotype.</title>
        <authorList>
            <person name="Quecine M.C."/>
            <person name="Pachon D.M.R."/>
            <person name="Bonatelli M.L."/>
            <person name="Correr F.H."/>
            <person name="Franceschini L.M."/>
            <person name="Leite T.F."/>
            <person name="Margarido G.R.A."/>
            <person name="Almeida C.A."/>
            <person name="Ferrarezi J.A."/>
            <person name="Labate C.A."/>
        </authorList>
    </citation>
    <scope>NUCLEOTIDE SEQUENCE</scope>
    <source>
        <strain evidence="2">MF-1</strain>
    </source>
</reference>
<comment type="caution">
    <text evidence="2">The sequence shown here is derived from an EMBL/GenBank/DDBJ whole genome shotgun (WGS) entry which is preliminary data.</text>
</comment>
<accession>A0A9Q3GYL6</accession>
<proteinExistence type="predicted"/>
<sequence length="103" mass="11433">MKSRKPRSFSGWLGGYPDISQGPRSRLGEAEEEEGEEFVEEEDSEETQVEAALEGDTEASEAPNLALSNKTLVSQAEPISLKMMNQMTQFMGHLTQEVSPRDN</sequence>
<dbReference type="AlphaFoldDB" id="A0A9Q3GYL6"/>
<feature type="compositionally biased region" description="Acidic residues" evidence="1">
    <location>
        <begin position="30"/>
        <end position="59"/>
    </location>
</feature>
<dbReference type="EMBL" id="AVOT02007822">
    <property type="protein sequence ID" value="MBW0484706.1"/>
    <property type="molecule type" value="Genomic_DNA"/>
</dbReference>
<protein>
    <submittedName>
        <fullName evidence="2">Uncharacterized protein</fullName>
    </submittedName>
</protein>
<keyword evidence="3" id="KW-1185">Reference proteome</keyword>
<feature type="region of interest" description="Disordered" evidence="1">
    <location>
        <begin position="1"/>
        <end position="66"/>
    </location>
</feature>
<evidence type="ECO:0000313" key="3">
    <source>
        <dbReference type="Proteomes" id="UP000765509"/>
    </source>
</evidence>
<gene>
    <name evidence="2" type="ORF">O181_024421</name>
</gene>